<feature type="signal peptide" evidence="1">
    <location>
        <begin position="1"/>
        <end position="17"/>
    </location>
</feature>
<sequence>MKLHALTIALLASTGLANPIRYDVRQPIYTLRLSSPNPSLNNRYLTSNNSRLGIHPSPPTTPPIRFYPIPNPATGLAELRTVPPKDGDGAATATSVTLMGANGLLDLASLADPAAAAAPAGTTVDWTSFRLLEAGLLEYGAPGADGAWVAFPAAGAAAGEAGWSVKWKDVNAWTTANYMPVQVVYELVRE</sequence>
<reference evidence="2" key="1">
    <citation type="journal article" date="2023" name="Mol. Phylogenet. Evol.">
        <title>Genome-scale phylogeny and comparative genomics of the fungal order Sordariales.</title>
        <authorList>
            <person name="Hensen N."/>
            <person name="Bonometti L."/>
            <person name="Westerberg I."/>
            <person name="Brannstrom I.O."/>
            <person name="Guillou S."/>
            <person name="Cros-Aarteil S."/>
            <person name="Calhoun S."/>
            <person name="Haridas S."/>
            <person name="Kuo A."/>
            <person name="Mondo S."/>
            <person name="Pangilinan J."/>
            <person name="Riley R."/>
            <person name="LaButti K."/>
            <person name="Andreopoulos B."/>
            <person name="Lipzen A."/>
            <person name="Chen C."/>
            <person name="Yan M."/>
            <person name="Daum C."/>
            <person name="Ng V."/>
            <person name="Clum A."/>
            <person name="Steindorff A."/>
            <person name="Ohm R.A."/>
            <person name="Martin F."/>
            <person name="Silar P."/>
            <person name="Natvig D.O."/>
            <person name="Lalanne C."/>
            <person name="Gautier V."/>
            <person name="Ament-Velasquez S.L."/>
            <person name="Kruys A."/>
            <person name="Hutchinson M.I."/>
            <person name="Powell A.J."/>
            <person name="Barry K."/>
            <person name="Miller A.N."/>
            <person name="Grigoriev I.V."/>
            <person name="Debuchy R."/>
            <person name="Gladieux P."/>
            <person name="Hiltunen Thoren M."/>
            <person name="Johannesson H."/>
        </authorList>
    </citation>
    <scope>NUCLEOTIDE SEQUENCE</scope>
    <source>
        <strain evidence="2">CBS 123565</strain>
    </source>
</reference>
<feature type="chain" id="PRO_5043016579" evidence="1">
    <location>
        <begin position="18"/>
        <end position="190"/>
    </location>
</feature>
<gene>
    <name evidence="2" type="ORF">BT67DRAFT_457496</name>
</gene>
<name>A0AAN6UGW6_9PEZI</name>
<organism evidence="2 3">
    <name type="scientific">Trichocladium antarcticum</name>
    <dbReference type="NCBI Taxonomy" id="1450529"/>
    <lineage>
        <taxon>Eukaryota</taxon>
        <taxon>Fungi</taxon>
        <taxon>Dikarya</taxon>
        <taxon>Ascomycota</taxon>
        <taxon>Pezizomycotina</taxon>
        <taxon>Sordariomycetes</taxon>
        <taxon>Sordariomycetidae</taxon>
        <taxon>Sordariales</taxon>
        <taxon>Chaetomiaceae</taxon>
        <taxon>Trichocladium</taxon>
    </lineage>
</organism>
<comment type="caution">
    <text evidence="2">The sequence shown here is derived from an EMBL/GenBank/DDBJ whole genome shotgun (WGS) entry which is preliminary data.</text>
</comment>
<dbReference type="Proteomes" id="UP001304895">
    <property type="component" value="Unassembled WGS sequence"/>
</dbReference>
<accession>A0AAN6UGW6</accession>
<evidence type="ECO:0000313" key="2">
    <source>
        <dbReference type="EMBL" id="KAK4132401.1"/>
    </source>
</evidence>
<keyword evidence="1" id="KW-0732">Signal</keyword>
<evidence type="ECO:0000256" key="1">
    <source>
        <dbReference type="SAM" id="SignalP"/>
    </source>
</evidence>
<dbReference type="EMBL" id="MU853418">
    <property type="protein sequence ID" value="KAK4132401.1"/>
    <property type="molecule type" value="Genomic_DNA"/>
</dbReference>
<proteinExistence type="predicted"/>
<reference evidence="2" key="2">
    <citation type="submission" date="2023-05" db="EMBL/GenBank/DDBJ databases">
        <authorList>
            <consortium name="Lawrence Berkeley National Laboratory"/>
            <person name="Steindorff A."/>
            <person name="Hensen N."/>
            <person name="Bonometti L."/>
            <person name="Westerberg I."/>
            <person name="Brannstrom I.O."/>
            <person name="Guillou S."/>
            <person name="Cros-Aarteil S."/>
            <person name="Calhoun S."/>
            <person name="Haridas S."/>
            <person name="Kuo A."/>
            <person name="Mondo S."/>
            <person name="Pangilinan J."/>
            <person name="Riley R."/>
            <person name="Labutti K."/>
            <person name="Andreopoulos B."/>
            <person name="Lipzen A."/>
            <person name="Chen C."/>
            <person name="Yanf M."/>
            <person name="Daum C."/>
            <person name="Ng V."/>
            <person name="Clum A."/>
            <person name="Ohm R."/>
            <person name="Martin F."/>
            <person name="Silar P."/>
            <person name="Natvig D."/>
            <person name="Lalanne C."/>
            <person name="Gautier V."/>
            <person name="Ament-Velasquez S.L."/>
            <person name="Kruys A."/>
            <person name="Hutchinson M.I."/>
            <person name="Powell A.J."/>
            <person name="Barry K."/>
            <person name="Miller A.N."/>
            <person name="Grigoriev I.V."/>
            <person name="Debuchy R."/>
            <person name="Gladieux P."/>
            <person name="Thoren M.H."/>
            <person name="Johannesson H."/>
        </authorList>
    </citation>
    <scope>NUCLEOTIDE SEQUENCE</scope>
    <source>
        <strain evidence="2">CBS 123565</strain>
    </source>
</reference>
<evidence type="ECO:0000313" key="3">
    <source>
        <dbReference type="Proteomes" id="UP001304895"/>
    </source>
</evidence>
<dbReference type="AlphaFoldDB" id="A0AAN6UGW6"/>
<protein>
    <submittedName>
        <fullName evidence="2">Uncharacterized protein</fullName>
    </submittedName>
</protein>
<keyword evidence="3" id="KW-1185">Reference proteome</keyword>